<dbReference type="EMBL" id="AOCG01000006">
    <property type="protein sequence ID" value="EUJ19743.1"/>
    <property type="molecule type" value="Genomic_DNA"/>
</dbReference>
<keyword evidence="3" id="KW-0812">Transmembrane</keyword>
<reference evidence="11 12" key="1">
    <citation type="journal article" date="2014" name="Int. J. Syst. Evol. Microbiol.">
        <title>Listeria floridensis sp. nov., Listeria aquatica sp. nov., Listeria cornellensis sp. nov., Listeria riparia sp. nov. and Listeria grandensis sp. nov., from agricultural and natural environments.</title>
        <authorList>
            <person name="den Bakker H.C."/>
            <person name="Warchocki S."/>
            <person name="Wright E.M."/>
            <person name="Allred A.F."/>
            <person name="Ahlstrom C."/>
            <person name="Manuel C.S."/>
            <person name="Stasiewicz M.J."/>
            <person name="Burrell A."/>
            <person name="Roof S."/>
            <person name="Strawn L."/>
            <person name="Fortes E.D."/>
            <person name="Nightingale K.K."/>
            <person name="Kephart D."/>
            <person name="Wiedmann M."/>
        </authorList>
    </citation>
    <scope>NUCLEOTIDE SEQUENCE [LARGE SCALE GENOMIC DNA]</scope>
    <source>
        <strain evidence="11 12">FSL S10-1188</strain>
    </source>
</reference>
<name>W7BJ12_9LIST</name>
<evidence type="ECO:0000256" key="7">
    <source>
        <dbReference type="ARBA" id="ARBA00035120"/>
    </source>
</evidence>
<dbReference type="Pfam" id="PF02537">
    <property type="entry name" value="CRCB"/>
    <property type="match status" value="1"/>
</dbReference>
<comment type="catalytic activity">
    <reaction evidence="8">
        <text>fluoride(in) = fluoride(out)</text>
        <dbReference type="Rhea" id="RHEA:76159"/>
        <dbReference type="ChEBI" id="CHEBI:17051"/>
    </reaction>
    <physiologicalReaction direction="left-to-right" evidence="8">
        <dbReference type="Rhea" id="RHEA:76160"/>
    </physiologicalReaction>
</comment>
<gene>
    <name evidence="11" type="ORF">MAQA_06213</name>
</gene>
<dbReference type="GO" id="GO:0005886">
    <property type="term" value="C:plasma membrane"/>
    <property type="evidence" value="ECO:0007669"/>
    <property type="project" value="UniProtKB-SubCell"/>
</dbReference>
<keyword evidence="6" id="KW-0407">Ion channel</keyword>
<keyword evidence="5" id="KW-0472">Membrane</keyword>
<protein>
    <recommendedName>
        <fullName evidence="10">Fluoride-specific ion channel</fullName>
    </recommendedName>
</protein>
<keyword evidence="6" id="KW-0406">Ion transport</keyword>
<dbReference type="AlphaFoldDB" id="W7BJ12"/>
<accession>W7BJ12</accession>
<comment type="similarity">
    <text evidence="7 10">Belongs to the fluoride channel Fluc/FEX (TC 1.A.43) family.</text>
</comment>
<dbReference type="RefSeq" id="WP_338151614.1">
    <property type="nucleotide sequence ID" value="NZ_AOCG01000006.1"/>
</dbReference>
<evidence type="ECO:0000313" key="11">
    <source>
        <dbReference type="EMBL" id="EUJ19743.1"/>
    </source>
</evidence>
<dbReference type="InterPro" id="IPR003691">
    <property type="entry name" value="FluC"/>
</dbReference>
<evidence type="ECO:0000256" key="5">
    <source>
        <dbReference type="ARBA" id="ARBA00023136"/>
    </source>
</evidence>
<comment type="caution">
    <text evidence="11">The sequence shown here is derived from an EMBL/GenBank/DDBJ whole genome shotgun (WGS) entry which is preliminary data.</text>
</comment>
<dbReference type="STRING" id="1265818.MAQA_06213"/>
<dbReference type="GO" id="GO:0034220">
    <property type="term" value="P:monoatomic ion transmembrane transport"/>
    <property type="evidence" value="ECO:0007669"/>
    <property type="project" value="UniProtKB-KW"/>
</dbReference>
<evidence type="ECO:0000256" key="10">
    <source>
        <dbReference type="RuleBase" id="RU004340"/>
    </source>
</evidence>
<organism evidence="11 12">
    <name type="scientific">Listeria aquatica FSL S10-1188</name>
    <dbReference type="NCBI Taxonomy" id="1265818"/>
    <lineage>
        <taxon>Bacteria</taxon>
        <taxon>Bacillati</taxon>
        <taxon>Bacillota</taxon>
        <taxon>Bacilli</taxon>
        <taxon>Bacillales</taxon>
        <taxon>Listeriaceae</taxon>
        <taxon>Listeria</taxon>
    </lineage>
</organism>
<comment type="function">
    <text evidence="9">Fluoride-specific ion channel. Important for reducing fluoride concentration in the cell, thus reducing its toxicity.</text>
</comment>
<evidence type="ECO:0000256" key="4">
    <source>
        <dbReference type="ARBA" id="ARBA00022989"/>
    </source>
</evidence>
<sequence>MYLLYIAIFSALGGMARYGVSLILPSNTFPLATLVVNLLGCFFACPYHPGFCESYPV</sequence>
<comment type="subcellular location">
    <subcellularLocation>
        <location evidence="1">Cell membrane</location>
        <topology evidence="1">Multi-pass membrane protein</topology>
    </subcellularLocation>
</comment>
<evidence type="ECO:0000313" key="12">
    <source>
        <dbReference type="Proteomes" id="UP000019246"/>
    </source>
</evidence>
<keyword evidence="12" id="KW-1185">Reference proteome</keyword>
<evidence type="ECO:0000256" key="6">
    <source>
        <dbReference type="ARBA" id="ARBA00023303"/>
    </source>
</evidence>
<evidence type="ECO:0000256" key="8">
    <source>
        <dbReference type="ARBA" id="ARBA00035585"/>
    </source>
</evidence>
<keyword evidence="6" id="KW-0813">Transport</keyword>
<proteinExistence type="inferred from homology"/>
<keyword evidence="4" id="KW-1133">Transmembrane helix</keyword>
<evidence type="ECO:0000256" key="1">
    <source>
        <dbReference type="ARBA" id="ARBA00004651"/>
    </source>
</evidence>
<evidence type="ECO:0000256" key="3">
    <source>
        <dbReference type="ARBA" id="ARBA00022692"/>
    </source>
</evidence>
<evidence type="ECO:0000256" key="9">
    <source>
        <dbReference type="ARBA" id="ARBA00049940"/>
    </source>
</evidence>
<keyword evidence="2" id="KW-1003">Cell membrane</keyword>
<dbReference type="Proteomes" id="UP000019246">
    <property type="component" value="Unassembled WGS sequence"/>
</dbReference>
<evidence type="ECO:0000256" key="2">
    <source>
        <dbReference type="ARBA" id="ARBA00022475"/>
    </source>
</evidence>